<name>A0A0K2VGM9_LEPSM</name>
<sequence length="44" mass="5259">MVRNEAKSKEHCILSRNRPKYQKNCTKLLRLPKSSTEFIIRVKN</sequence>
<accession>A0A0K2VGM9</accession>
<organism evidence="1">
    <name type="scientific">Lepeophtheirus salmonis</name>
    <name type="common">Salmon louse</name>
    <name type="synonym">Caligus salmonis</name>
    <dbReference type="NCBI Taxonomy" id="72036"/>
    <lineage>
        <taxon>Eukaryota</taxon>
        <taxon>Metazoa</taxon>
        <taxon>Ecdysozoa</taxon>
        <taxon>Arthropoda</taxon>
        <taxon>Crustacea</taxon>
        <taxon>Multicrustacea</taxon>
        <taxon>Hexanauplia</taxon>
        <taxon>Copepoda</taxon>
        <taxon>Siphonostomatoida</taxon>
        <taxon>Caligidae</taxon>
        <taxon>Lepeophtheirus</taxon>
    </lineage>
</organism>
<dbReference type="EMBL" id="HACA01032164">
    <property type="protein sequence ID" value="CDW49525.1"/>
    <property type="molecule type" value="Transcribed_RNA"/>
</dbReference>
<protein>
    <submittedName>
        <fullName evidence="1">Uncharacterized protein</fullName>
    </submittedName>
</protein>
<proteinExistence type="predicted"/>
<reference evidence="1" key="1">
    <citation type="submission" date="2014-05" db="EMBL/GenBank/DDBJ databases">
        <authorList>
            <person name="Chronopoulou M."/>
        </authorList>
    </citation>
    <scope>NUCLEOTIDE SEQUENCE</scope>
    <source>
        <tissue evidence="1">Whole organism</tissue>
    </source>
</reference>
<evidence type="ECO:0000313" key="1">
    <source>
        <dbReference type="EMBL" id="CDW49525.1"/>
    </source>
</evidence>
<dbReference type="AlphaFoldDB" id="A0A0K2VGM9"/>